<reference evidence="3 4" key="1">
    <citation type="journal article" date="2024" name="Front. Microbiol.">
        <title>Novel thermophilic genera Geochorda gen. nov. and Carboxydochorda gen. nov. from the deep terrestrial subsurface reveal the ecophysiological diversity in the class Limnochordia.</title>
        <authorList>
            <person name="Karnachuk O.V."/>
            <person name="Lukina A.P."/>
            <person name="Avakyan M.R."/>
            <person name="Kadnikov V.V."/>
            <person name="Begmatov S."/>
            <person name="Beletsky A.V."/>
            <person name="Vlasova K.G."/>
            <person name="Novikov A.A."/>
            <person name="Shcherbakova V.A."/>
            <person name="Mardanov A.V."/>
            <person name="Ravin N.V."/>
        </authorList>
    </citation>
    <scope>NUCLEOTIDE SEQUENCE [LARGE SCALE GENOMIC DNA]</scope>
    <source>
        <strain evidence="3 4">L945</strain>
    </source>
</reference>
<dbReference type="RefSeq" id="WP_324718218.1">
    <property type="nucleotide sequence ID" value="NZ_CP141615.1"/>
</dbReference>
<dbReference type="Pfam" id="PF00293">
    <property type="entry name" value="NUDIX"/>
    <property type="match status" value="1"/>
</dbReference>
<evidence type="ECO:0000313" key="4">
    <source>
        <dbReference type="Proteomes" id="UP001332192"/>
    </source>
</evidence>
<dbReference type="InterPro" id="IPR020084">
    <property type="entry name" value="NUDIX_hydrolase_CS"/>
</dbReference>
<gene>
    <name evidence="3" type="ORF">U7230_08820</name>
</gene>
<dbReference type="Proteomes" id="UP001332192">
    <property type="component" value="Chromosome"/>
</dbReference>
<dbReference type="PROSITE" id="PS00893">
    <property type="entry name" value="NUDIX_BOX"/>
    <property type="match status" value="1"/>
</dbReference>
<keyword evidence="4" id="KW-1185">Reference proteome</keyword>
<sequence length="141" mass="15768">MVVYRHGHEGLEVLVLHRAQHGPEYEGDWTWTPPAGCRLPGEALRRCALRELNEETGLHLSLEATPCGTAEWPVFVAKAPPRAQIVLDAEHDRHEWRLPDDAVRRCSPERVSMALARAMAWLRDREGRNSASTGSWGSPGS</sequence>
<evidence type="ECO:0000256" key="1">
    <source>
        <dbReference type="ARBA" id="ARBA00022801"/>
    </source>
</evidence>
<protein>
    <submittedName>
        <fullName evidence="3">NUDIX domain-containing protein</fullName>
    </submittedName>
</protein>
<keyword evidence="1" id="KW-0378">Hydrolase</keyword>
<accession>A0ABZ1C262</accession>
<dbReference type="InterPro" id="IPR000086">
    <property type="entry name" value="NUDIX_hydrolase_dom"/>
</dbReference>
<proteinExistence type="predicted"/>
<organism evidence="3 4">
    <name type="scientific">Carboxydichorda subterranea</name>
    <dbReference type="NCBI Taxonomy" id="3109565"/>
    <lineage>
        <taxon>Bacteria</taxon>
        <taxon>Bacillati</taxon>
        <taxon>Bacillota</taxon>
        <taxon>Limnochordia</taxon>
        <taxon>Limnochordales</taxon>
        <taxon>Geochordaceae</taxon>
        <taxon>Carboxydichorda</taxon>
    </lineage>
</organism>
<dbReference type="SUPFAM" id="SSF55811">
    <property type="entry name" value="Nudix"/>
    <property type="match status" value="1"/>
</dbReference>
<dbReference type="PROSITE" id="PS51462">
    <property type="entry name" value="NUDIX"/>
    <property type="match status" value="1"/>
</dbReference>
<evidence type="ECO:0000313" key="3">
    <source>
        <dbReference type="EMBL" id="WRP18948.1"/>
    </source>
</evidence>
<dbReference type="InterPro" id="IPR015797">
    <property type="entry name" value="NUDIX_hydrolase-like_dom_sf"/>
</dbReference>
<feature type="domain" description="Nudix hydrolase" evidence="2">
    <location>
        <begin position="1"/>
        <end position="119"/>
    </location>
</feature>
<evidence type="ECO:0000259" key="2">
    <source>
        <dbReference type="PROSITE" id="PS51462"/>
    </source>
</evidence>
<dbReference type="Gene3D" id="3.90.79.10">
    <property type="entry name" value="Nucleoside Triphosphate Pyrophosphohydrolase"/>
    <property type="match status" value="1"/>
</dbReference>
<name>A0ABZ1C262_9FIRM</name>
<dbReference type="EMBL" id="CP141615">
    <property type="protein sequence ID" value="WRP18948.1"/>
    <property type="molecule type" value="Genomic_DNA"/>
</dbReference>